<accession>A0A1C6U710</accession>
<dbReference type="OrthoDB" id="3396036at2"/>
<keyword evidence="2" id="KW-1185">Reference proteome</keyword>
<organism evidence="1 2">
    <name type="scientific">Micromonospora yangpuensis</name>
    <dbReference type="NCBI Taxonomy" id="683228"/>
    <lineage>
        <taxon>Bacteria</taxon>
        <taxon>Bacillati</taxon>
        <taxon>Actinomycetota</taxon>
        <taxon>Actinomycetes</taxon>
        <taxon>Micromonosporales</taxon>
        <taxon>Micromonosporaceae</taxon>
        <taxon>Micromonospora</taxon>
    </lineage>
</organism>
<dbReference type="Proteomes" id="UP000198937">
    <property type="component" value="Unassembled WGS sequence"/>
</dbReference>
<sequence length="60" mass="6750">MLSEEKPLRVPVDINGWRWPLWVGRVECGECGEVVAAERCTALSELAEAIELHASRCRRA</sequence>
<dbReference type="EMBL" id="FMIA01000002">
    <property type="protein sequence ID" value="SCL49846.1"/>
    <property type="molecule type" value="Genomic_DNA"/>
</dbReference>
<name>A0A1C6U710_9ACTN</name>
<proteinExistence type="predicted"/>
<dbReference type="AlphaFoldDB" id="A0A1C6U710"/>
<gene>
    <name evidence="1" type="ORF">GA0070617_1304</name>
</gene>
<dbReference type="RefSeq" id="WP_139135591.1">
    <property type="nucleotide sequence ID" value="NZ_BMMJ01000001.1"/>
</dbReference>
<reference evidence="1 2" key="1">
    <citation type="submission" date="2016-06" db="EMBL/GenBank/DDBJ databases">
        <authorList>
            <person name="Kjaerup R.B."/>
            <person name="Dalgaard T.S."/>
            <person name="Juul-Madsen H.R."/>
        </authorList>
    </citation>
    <scope>NUCLEOTIDE SEQUENCE [LARGE SCALE GENOMIC DNA]</scope>
    <source>
        <strain evidence="1 2">DSM 45577</strain>
    </source>
</reference>
<evidence type="ECO:0000313" key="2">
    <source>
        <dbReference type="Proteomes" id="UP000198937"/>
    </source>
</evidence>
<evidence type="ECO:0000313" key="1">
    <source>
        <dbReference type="EMBL" id="SCL49846.1"/>
    </source>
</evidence>
<protein>
    <submittedName>
        <fullName evidence="1">Uncharacterized protein</fullName>
    </submittedName>
</protein>